<evidence type="ECO:0000313" key="3">
    <source>
        <dbReference type="Proteomes" id="UP000268162"/>
    </source>
</evidence>
<accession>A0A4V1J470</accession>
<dbReference type="Proteomes" id="UP000268162">
    <property type="component" value="Unassembled WGS sequence"/>
</dbReference>
<dbReference type="InterPro" id="IPR051218">
    <property type="entry name" value="Sec_MonoDiacylglyc_Lipase"/>
</dbReference>
<gene>
    <name evidence="2" type="ORF">BJ085DRAFT_31770</name>
</gene>
<dbReference type="PANTHER" id="PTHR45856:SF11">
    <property type="entry name" value="FUNGAL LIPASE-LIKE DOMAIN-CONTAINING PROTEIN"/>
    <property type="match status" value="1"/>
</dbReference>
<organism evidence="2 3">
    <name type="scientific">Dimargaris cristalligena</name>
    <dbReference type="NCBI Taxonomy" id="215637"/>
    <lineage>
        <taxon>Eukaryota</taxon>
        <taxon>Fungi</taxon>
        <taxon>Fungi incertae sedis</taxon>
        <taxon>Zoopagomycota</taxon>
        <taxon>Kickxellomycotina</taxon>
        <taxon>Dimargaritomycetes</taxon>
        <taxon>Dimargaritales</taxon>
        <taxon>Dimargaritaceae</taxon>
        <taxon>Dimargaris</taxon>
    </lineage>
</organism>
<keyword evidence="3" id="KW-1185">Reference proteome</keyword>
<dbReference type="InterPro" id="IPR029058">
    <property type="entry name" value="AB_hydrolase_fold"/>
</dbReference>
<proteinExistence type="predicted"/>
<sequence>MENRDVLLKGTGTQSAQLEYVFHNAEEPTFNGYIATDPKTKVIAVVFRGSSTTDDLETVLDVKRDSWPVGTGSEIYGGPLSGYQTHGAALVAEHQKLVTKYPDYRSVITGHSLGGLHAMIYAFDNYGKLGPAPWEVITFASPKIGNPEFRQLWRAKDIPVARVANLNDAAIHWPLLSYSFCHTGPPIVIDSESNQTYACADESTPGSPNACLTQKRKMRASLSAHGSFWGNDGSQFGPKA</sequence>
<dbReference type="EMBL" id="ML003164">
    <property type="protein sequence ID" value="RKP34529.1"/>
    <property type="molecule type" value="Genomic_DNA"/>
</dbReference>
<dbReference type="GO" id="GO:0006629">
    <property type="term" value="P:lipid metabolic process"/>
    <property type="evidence" value="ECO:0007669"/>
    <property type="project" value="InterPro"/>
</dbReference>
<dbReference type="Pfam" id="PF01764">
    <property type="entry name" value="Lipase_3"/>
    <property type="match status" value="1"/>
</dbReference>
<dbReference type="Gene3D" id="3.40.50.1820">
    <property type="entry name" value="alpha/beta hydrolase"/>
    <property type="match status" value="1"/>
</dbReference>
<dbReference type="PANTHER" id="PTHR45856">
    <property type="entry name" value="ALPHA/BETA-HYDROLASES SUPERFAMILY PROTEIN"/>
    <property type="match status" value="1"/>
</dbReference>
<evidence type="ECO:0000313" key="2">
    <source>
        <dbReference type="EMBL" id="RKP34529.1"/>
    </source>
</evidence>
<keyword evidence="2" id="KW-0378">Hydrolase</keyword>
<dbReference type="SUPFAM" id="SSF53474">
    <property type="entry name" value="alpha/beta-Hydrolases"/>
    <property type="match status" value="1"/>
</dbReference>
<protein>
    <submittedName>
        <fullName evidence="2">Alpha/Beta hydrolase protein</fullName>
    </submittedName>
</protein>
<evidence type="ECO:0000259" key="1">
    <source>
        <dbReference type="Pfam" id="PF01764"/>
    </source>
</evidence>
<dbReference type="CDD" id="cd00519">
    <property type="entry name" value="Lipase_3"/>
    <property type="match status" value="1"/>
</dbReference>
<feature type="domain" description="Fungal lipase-type" evidence="1">
    <location>
        <begin position="45"/>
        <end position="175"/>
    </location>
</feature>
<dbReference type="GO" id="GO:0016787">
    <property type="term" value="F:hydrolase activity"/>
    <property type="evidence" value="ECO:0007669"/>
    <property type="project" value="UniProtKB-KW"/>
</dbReference>
<dbReference type="AlphaFoldDB" id="A0A4V1J470"/>
<reference evidence="3" key="1">
    <citation type="journal article" date="2018" name="Nat. Microbiol.">
        <title>Leveraging single-cell genomics to expand the fungal tree of life.</title>
        <authorList>
            <person name="Ahrendt S.R."/>
            <person name="Quandt C.A."/>
            <person name="Ciobanu D."/>
            <person name="Clum A."/>
            <person name="Salamov A."/>
            <person name="Andreopoulos B."/>
            <person name="Cheng J.F."/>
            <person name="Woyke T."/>
            <person name="Pelin A."/>
            <person name="Henrissat B."/>
            <person name="Reynolds N.K."/>
            <person name="Benny G.L."/>
            <person name="Smith M.E."/>
            <person name="James T.Y."/>
            <person name="Grigoriev I.V."/>
        </authorList>
    </citation>
    <scope>NUCLEOTIDE SEQUENCE [LARGE SCALE GENOMIC DNA]</scope>
    <source>
        <strain evidence="3">RSA 468</strain>
    </source>
</reference>
<name>A0A4V1J470_9FUNG</name>
<dbReference type="InterPro" id="IPR002921">
    <property type="entry name" value="Fungal_lipase-type"/>
</dbReference>